<dbReference type="InterPro" id="IPR043472">
    <property type="entry name" value="Macro_dom-like"/>
</dbReference>
<gene>
    <name evidence="2" type="ORF">LCGC14_1018730</name>
</gene>
<dbReference type="PANTHER" id="PTHR11106">
    <property type="entry name" value="GANGLIOSIDE INDUCED DIFFERENTIATION ASSOCIATED PROTEIN 2-RELATED"/>
    <property type="match status" value="1"/>
</dbReference>
<reference evidence="2" key="1">
    <citation type="journal article" date="2015" name="Nature">
        <title>Complex archaea that bridge the gap between prokaryotes and eukaryotes.</title>
        <authorList>
            <person name="Spang A."/>
            <person name="Saw J.H."/>
            <person name="Jorgensen S.L."/>
            <person name="Zaremba-Niedzwiedzka K."/>
            <person name="Martijn J."/>
            <person name="Lind A.E."/>
            <person name="van Eijk R."/>
            <person name="Schleper C."/>
            <person name="Guy L."/>
            <person name="Ettema T.J."/>
        </authorList>
    </citation>
    <scope>NUCLEOTIDE SEQUENCE</scope>
</reference>
<organism evidence="2">
    <name type="scientific">marine sediment metagenome</name>
    <dbReference type="NCBI Taxonomy" id="412755"/>
    <lineage>
        <taxon>unclassified sequences</taxon>
        <taxon>metagenomes</taxon>
        <taxon>ecological metagenomes</taxon>
    </lineage>
</organism>
<evidence type="ECO:0000313" key="2">
    <source>
        <dbReference type="EMBL" id="KKN12211.1"/>
    </source>
</evidence>
<dbReference type="InterPro" id="IPR002589">
    <property type="entry name" value="Macro_dom"/>
</dbReference>
<sequence length="211" mass="23571">MKNSYKVFFLYKSGSLSIKKNINIIVKVIILMDQIMVNNSVIEIFVGDLSNTEYDAVVIPTNSRLLPSGDLRCKILRKAGTQVQVECNRIINKISQVAVGDSVMTSGGNYTHYLIHANGPRLGQVKEGKNLMQATWNSLKLADEKGLNSVVFPPISQEMRGFTTNFCAKAMLIAIIKYLNEKNKNLKNVSICVEIQPDLEIFENTLNELIS</sequence>
<protein>
    <recommendedName>
        <fullName evidence="1">Macro domain-containing protein</fullName>
    </recommendedName>
</protein>
<name>A0A0F9QG95_9ZZZZ</name>
<dbReference type="AlphaFoldDB" id="A0A0F9QG95"/>
<dbReference type="EMBL" id="LAZR01004054">
    <property type="protein sequence ID" value="KKN12211.1"/>
    <property type="molecule type" value="Genomic_DNA"/>
</dbReference>
<dbReference type="Pfam" id="PF01661">
    <property type="entry name" value="Macro"/>
    <property type="match status" value="1"/>
</dbReference>
<dbReference type="PROSITE" id="PS51154">
    <property type="entry name" value="MACRO"/>
    <property type="match status" value="1"/>
</dbReference>
<comment type="caution">
    <text evidence="2">The sequence shown here is derived from an EMBL/GenBank/DDBJ whole genome shotgun (WGS) entry which is preliminary data.</text>
</comment>
<dbReference type="SUPFAM" id="SSF52949">
    <property type="entry name" value="Macro domain-like"/>
    <property type="match status" value="1"/>
</dbReference>
<evidence type="ECO:0000259" key="1">
    <source>
        <dbReference type="PROSITE" id="PS51154"/>
    </source>
</evidence>
<accession>A0A0F9QG95</accession>
<proteinExistence type="predicted"/>
<feature type="domain" description="Macro" evidence="1">
    <location>
        <begin position="29"/>
        <end position="210"/>
    </location>
</feature>
<dbReference type="Gene3D" id="3.40.220.10">
    <property type="entry name" value="Leucine Aminopeptidase, subunit E, domain 1"/>
    <property type="match status" value="1"/>
</dbReference>
<dbReference type="SMART" id="SM00506">
    <property type="entry name" value="A1pp"/>
    <property type="match status" value="1"/>
</dbReference>
<dbReference type="PANTHER" id="PTHR11106:SF111">
    <property type="entry name" value="MACRO DOMAIN-CONTAINING PROTEIN"/>
    <property type="match status" value="1"/>
</dbReference>